<dbReference type="InterPro" id="IPR001763">
    <property type="entry name" value="Rhodanese-like_dom"/>
</dbReference>
<sequence length="231" mass="26186">MKTFILQFFSLCLLFASCQGQNAETVQTIEAKDFAEKLKSSDHPQLLDVRTPEEYTAEHIENAANVNWNGDDFAAKAEKYDKTKPVFVYCKVGGRSAQAAHKLQELGFTKVYNLDGGIMKWNASGLSAPSDKIIGMCSQEFDELLQSDKKIMIDFYAEWCAPCKKMTPYITKMQEDLKGKMTIVRLDADKNKTLVNSLKLDGLPVIIMYENGKETWRNTGYISEEDLKKHL</sequence>
<dbReference type="SMART" id="SM00450">
    <property type="entry name" value="RHOD"/>
    <property type="match status" value="1"/>
</dbReference>
<name>A0A4Z0L8N6_9FLAO</name>
<dbReference type="CDD" id="cd00158">
    <property type="entry name" value="RHOD"/>
    <property type="match status" value="1"/>
</dbReference>
<evidence type="ECO:0000256" key="1">
    <source>
        <dbReference type="ARBA" id="ARBA00023284"/>
    </source>
</evidence>
<dbReference type="Gene3D" id="3.40.250.10">
    <property type="entry name" value="Rhodanese-like domain"/>
    <property type="match status" value="1"/>
</dbReference>
<dbReference type="EMBL" id="SRLH01000004">
    <property type="protein sequence ID" value="TGD57975.1"/>
    <property type="molecule type" value="Genomic_DNA"/>
</dbReference>
<dbReference type="PROSITE" id="PS51257">
    <property type="entry name" value="PROKAR_LIPOPROTEIN"/>
    <property type="match status" value="1"/>
</dbReference>
<keyword evidence="1" id="KW-0676">Redox-active center</keyword>
<keyword evidence="6" id="KW-1185">Reference proteome</keyword>
<dbReference type="InterPro" id="IPR017937">
    <property type="entry name" value="Thioredoxin_CS"/>
</dbReference>
<accession>A0A4Z0L8N6</accession>
<comment type="caution">
    <text evidence="5">The sequence shown here is derived from an EMBL/GenBank/DDBJ whole genome shotgun (WGS) entry which is preliminary data.</text>
</comment>
<dbReference type="AlphaFoldDB" id="A0A4Z0L8N6"/>
<dbReference type="Gene3D" id="3.40.30.10">
    <property type="entry name" value="Glutaredoxin"/>
    <property type="match status" value="1"/>
</dbReference>
<dbReference type="PANTHER" id="PTHR43031">
    <property type="entry name" value="FAD-DEPENDENT OXIDOREDUCTASE"/>
    <property type="match status" value="1"/>
</dbReference>
<dbReference type="Proteomes" id="UP000297407">
    <property type="component" value="Unassembled WGS sequence"/>
</dbReference>
<dbReference type="PANTHER" id="PTHR43031:SF1">
    <property type="entry name" value="PYRIDINE NUCLEOTIDE-DISULPHIDE OXIDOREDUCTASE"/>
    <property type="match status" value="1"/>
</dbReference>
<feature type="chain" id="PRO_5021239161" evidence="2">
    <location>
        <begin position="23"/>
        <end position="231"/>
    </location>
</feature>
<organism evidence="5 6">
    <name type="scientific">Flavobacterium humi</name>
    <dbReference type="NCBI Taxonomy" id="2562683"/>
    <lineage>
        <taxon>Bacteria</taxon>
        <taxon>Pseudomonadati</taxon>
        <taxon>Bacteroidota</taxon>
        <taxon>Flavobacteriia</taxon>
        <taxon>Flavobacteriales</taxon>
        <taxon>Flavobacteriaceae</taxon>
        <taxon>Flavobacterium</taxon>
    </lineage>
</organism>
<feature type="domain" description="Rhodanese" evidence="3">
    <location>
        <begin position="40"/>
        <end position="130"/>
    </location>
</feature>
<evidence type="ECO:0000259" key="4">
    <source>
        <dbReference type="PROSITE" id="PS51352"/>
    </source>
</evidence>
<dbReference type="InterPro" id="IPR013766">
    <property type="entry name" value="Thioredoxin_domain"/>
</dbReference>
<evidence type="ECO:0000313" key="5">
    <source>
        <dbReference type="EMBL" id="TGD57975.1"/>
    </source>
</evidence>
<gene>
    <name evidence="5" type="ORF">E4635_08155</name>
</gene>
<dbReference type="Pfam" id="PF00085">
    <property type="entry name" value="Thioredoxin"/>
    <property type="match status" value="1"/>
</dbReference>
<dbReference type="PROSITE" id="PS51352">
    <property type="entry name" value="THIOREDOXIN_2"/>
    <property type="match status" value="1"/>
</dbReference>
<protein>
    <submittedName>
        <fullName evidence="5">Redoxin domain-containing protein</fullName>
    </submittedName>
</protein>
<dbReference type="InterPro" id="IPR050229">
    <property type="entry name" value="GlpE_sulfurtransferase"/>
</dbReference>
<dbReference type="RefSeq" id="WP_135526147.1">
    <property type="nucleotide sequence ID" value="NZ_SRLH01000004.1"/>
</dbReference>
<dbReference type="Pfam" id="PF00581">
    <property type="entry name" value="Rhodanese"/>
    <property type="match status" value="1"/>
</dbReference>
<dbReference type="PROSITE" id="PS50206">
    <property type="entry name" value="RHODANESE_3"/>
    <property type="match status" value="1"/>
</dbReference>
<evidence type="ECO:0000256" key="2">
    <source>
        <dbReference type="SAM" id="SignalP"/>
    </source>
</evidence>
<evidence type="ECO:0000313" key="6">
    <source>
        <dbReference type="Proteomes" id="UP000297407"/>
    </source>
</evidence>
<feature type="domain" description="Thioredoxin" evidence="4">
    <location>
        <begin position="122"/>
        <end position="231"/>
    </location>
</feature>
<dbReference type="InterPro" id="IPR036249">
    <property type="entry name" value="Thioredoxin-like_sf"/>
</dbReference>
<proteinExistence type="predicted"/>
<evidence type="ECO:0000259" key="3">
    <source>
        <dbReference type="PROSITE" id="PS50206"/>
    </source>
</evidence>
<feature type="signal peptide" evidence="2">
    <location>
        <begin position="1"/>
        <end position="22"/>
    </location>
</feature>
<dbReference type="SUPFAM" id="SSF52833">
    <property type="entry name" value="Thioredoxin-like"/>
    <property type="match status" value="1"/>
</dbReference>
<dbReference type="PROSITE" id="PS00194">
    <property type="entry name" value="THIOREDOXIN_1"/>
    <property type="match status" value="1"/>
</dbReference>
<dbReference type="SUPFAM" id="SSF52821">
    <property type="entry name" value="Rhodanese/Cell cycle control phosphatase"/>
    <property type="match status" value="1"/>
</dbReference>
<keyword evidence="2" id="KW-0732">Signal</keyword>
<dbReference type="InterPro" id="IPR036873">
    <property type="entry name" value="Rhodanese-like_dom_sf"/>
</dbReference>
<reference evidence="5 6" key="1">
    <citation type="submission" date="2019-04" db="EMBL/GenBank/DDBJ databases">
        <title>Flavobacterium sp. strain DS2-A Genome sequencing and assembly.</title>
        <authorList>
            <person name="Kim I."/>
        </authorList>
    </citation>
    <scope>NUCLEOTIDE SEQUENCE [LARGE SCALE GENOMIC DNA]</scope>
    <source>
        <strain evidence="5 6">DS2-A</strain>
    </source>
</reference>
<dbReference type="OrthoDB" id="9808735at2"/>
<dbReference type="CDD" id="cd02947">
    <property type="entry name" value="TRX_family"/>
    <property type="match status" value="1"/>
</dbReference>